<dbReference type="Proteomes" id="UP000824151">
    <property type="component" value="Unassembled WGS sequence"/>
</dbReference>
<dbReference type="InterPro" id="IPR052189">
    <property type="entry name" value="L-asp_N-monooxygenase_NS-form"/>
</dbReference>
<feature type="domain" description="FAD-dependent urate hydroxylase HpyO/Asp monooxygenase CreE-like FAD/NAD(P)-binding" evidence="1">
    <location>
        <begin position="12"/>
        <end position="179"/>
    </location>
</feature>
<dbReference type="EMBL" id="DXGD01000454">
    <property type="protein sequence ID" value="HIX00905.1"/>
    <property type="molecule type" value="Genomic_DNA"/>
</dbReference>
<reference evidence="2" key="1">
    <citation type="journal article" date="2021" name="PeerJ">
        <title>Extensive microbial diversity within the chicken gut microbiome revealed by metagenomics and culture.</title>
        <authorList>
            <person name="Gilroy R."/>
            <person name="Ravi A."/>
            <person name="Getino M."/>
            <person name="Pursley I."/>
            <person name="Horton D.L."/>
            <person name="Alikhan N.F."/>
            <person name="Baker D."/>
            <person name="Gharbi K."/>
            <person name="Hall N."/>
            <person name="Watson M."/>
            <person name="Adriaenssens E.M."/>
            <person name="Foster-Nyarko E."/>
            <person name="Jarju S."/>
            <person name="Secka A."/>
            <person name="Antonio M."/>
            <person name="Oren A."/>
            <person name="Chaudhuri R.R."/>
            <person name="La Ragione R."/>
            <person name="Hildebrand F."/>
            <person name="Pallen M.J."/>
        </authorList>
    </citation>
    <scope>NUCLEOTIDE SEQUENCE</scope>
    <source>
        <strain evidence="2">ChiHejej3B27-3195</strain>
    </source>
</reference>
<dbReference type="PANTHER" id="PTHR40254:SF1">
    <property type="entry name" value="BLR0577 PROTEIN"/>
    <property type="match status" value="1"/>
</dbReference>
<sequence length="636" mass="67817">MVQALGSEFVIAVVGAGPRGTSFLERVLAHRERAAGPGMRIVVLDPAEHGPGTVWSPEQSGLYLMNTPAGFPTAAPVGATTETVPASSVSCSFAQWRARYEPDTAPAGDADFPARASYGRYLRWLHHEVTQRLERLPGVVVEHRHTEVIRVARRPSGMALTQDDGGVLVADAVVLALGHVPARLNDAARQIAQAAHDLSLHYVPPSIPTDVDYSALPAGESVLARGMGLNFFDLMIQVTVGRGGRFRPVGPGQRLEYIASGREPHLLAGSRRGTPYRAKTTAPDFVPDGVELVHFTPAAVEGLQRRHRVLDFQAHLWPLILRDVTRTYYRTLAAERPELFADTFISQLEELLASDASGEGVLGAHGQRLLAASAPDVLWFDIRSLGRPFAGLSFETSQSYQSHMLAYLDDDIETSFAGTASPVKMAIGALHAARLQLKPMLTEGRVSQLSRITDVEGWFESLVEGTASGPPVQRIQELAALARAGVVEFLGPEAYFDVDPEAGCFAAQSPWVGGPPAHARALVEAMMPANRVQLSQSALITGLMEDGVARPFEVLDAGGSPRLGKGFDVTESPHRLIDSHGSAVQAVFVLGLQLSSVQWGTAIAAEAGGAASSSARSLADADAAARTLVSRACQVS</sequence>
<gene>
    <name evidence="2" type="ORF">H9871_12275</name>
</gene>
<organism evidence="2 3">
    <name type="scientific">Candidatus Nesterenkonia stercoripullorum</name>
    <dbReference type="NCBI Taxonomy" id="2838701"/>
    <lineage>
        <taxon>Bacteria</taxon>
        <taxon>Bacillati</taxon>
        <taxon>Actinomycetota</taxon>
        <taxon>Actinomycetes</taxon>
        <taxon>Micrococcales</taxon>
        <taxon>Micrococcaceae</taxon>
        <taxon>Nesterenkonia</taxon>
    </lineage>
</organism>
<evidence type="ECO:0000259" key="1">
    <source>
        <dbReference type="Pfam" id="PF13454"/>
    </source>
</evidence>
<dbReference type="PANTHER" id="PTHR40254">
    <property type="entry name" value="BLR0577 PROTEIN"/>
    <property type="match status" value="1"/>
</dbReference>
<evidence type="ECO:0000313" key="3">
    <source>
        <dbReference type="Proteomes" id="UP000824151"/>
    </source>
</evidence>
<accession>A0A9D1UUW8</accession>
<dbReference type="Pfam" id="PF13454">
    <property type="entry name" value="NAD_binding_9"/>
    <property type="match status" value="1"/>
</dbReference>
<dbReference type="InterPro" id="IPR038732">
    <property type="entry name" value="HpyO/CreE_NAD-binding"/>
</dbReference>
<comment type="caution">
    <text evidence="2">The sequence shown here is derived from an EMBL/GenBank/DDBJ whole genome shotgun (WGS) entry which is preliminary data.</text>
</comment>
<proteinExistence type="predicted"/>
<name>A0A9D1UUW8_9MICC</name>
<protein>
    <submittedName>
        <fullName evidence="2">FAD/NAD(P)-binding protein</fullName>
    </submittedName>
</protein>
<dbReference type="InterPro" id="IPR036188">
    <property type="entry name" value="FAD/NAD-bd_sf"/>
</dbReference>
<dbReference type="SUPFAM" id="SSF51905">
    <property type="entry name" value="FAD/NAD(P)-binding domain"/>
    <property type="match status" value="1"/>
</dbReference>
<dbReference type="AlphaFoldDB" id="A0A9D1UUW8"/>
<reference evidence="2" key="2">
    <citation type="submission" date="2021-04" db="EMBL/GenBank/DDBJ databases">
        <authorList>
            <person name="Gilroy R."/>
        </authorList>
    </citation>
    <scope>NUCLEOTIDE SEQUENCE</scope>
    <source>
        <strain evidence="2">ChiHejej3B27-3195</strain>
    </source>
</reference>
<evidence type="ECO:0000313" key="2">
    <source>
        <dbReference type="EMBL" id="HIX00905.1"/>
    </source>
</evidence>
<dbReference type="Gene3D" id="3.50.50.60">
    <property type="entry name" value="FAD/NAD(P)-binding domain"/>
    <property type="match status" value="1"/>
</dbReference>